<dbReference type="EMBL" id="CP000698">
    <property type="protein sequence ID" value="ABQ25562.1"/>
    <property type="molecule type" value="Genomic_DNA"/>
</dbReference>
<evidence type="ECO:0000313" key="2">
    <source>
        <dbReference type="Proteomes" id="UP000006695"/>
    </source>
</evidence>
<dbReference type="AlphaFoldDB" id="A5GA32"/>
<dbReference type="RefSeq" id="WP_011938279.1">
    <property type="nucleotide sequence ID" value="NC_009483.1"/>
</dbReference>
<keyword evidence="2" id="KW-1185">Reference proteome</keyword>
<gene>
    <name evidence="1" type="ordered locus">Gura_1361</name>
</gene>
<dbReference type="KEGG" id="gur:Gura_1361"/>
<dbReference type="Gene3D" id="3.10.20.860">
    <property type="match status" value="1"/>
</dbReference>
<dbReference type="NCBIfam" id="TIGR03831">
    <property type="entry name" value="YgiT_finger"/>
    <property type="match status" value="1"/>
</dbReference>
<evidence type="ECO:0000313" key="1">
    <source>
        <dbReference type="EMBL" id="ABQ25562.1"/>
    </source>
</evidence>
<protein>
    <recommendedName>
        <fullName evidence="3">YgiT-type zinc finger domain-containing protein</fullName>
    </recommendedName>
</protein>
<dbReference type="HOGENOM" id="CLU_174612_4_0_7"/>
<dbReference type="InterPro" id="IPR022453">
    <property type="entry name" value="Znf_MqsA-type"/>
</dbReference>
<sequence length="76" mass="8349">MKCPLCRGKMVPGKTNLPFSLEGGNVIVVINVPALVCEQCGDDFVEIDVVRKVEKIVDRIEHDGISMGMVEYDRAA</sequence>
<organism evidence="1 2">
    <name type="scientific">Geotalea uraniireducens (strain Rf4)</name>
    <name type="common">Geobacter uraniireducens</name>
    <dbReference type="NCBI Taxonomy" id="351605"/>
    <lineage>
        <taxon>Bacteria</taxon>
        <taxon>Pseudomonadati</taxon>
        <taxon>Thermodesulfobacteriota</taxon>
        <taxon>Desulfuromonadia</taxon>
        <taxon>Geobacterales</taxon>
        <taxon>Geobacteraceae</taxon>
        <taxon>Geotalea</taxon>
    </lineage>
</organism>
<dbReference type="CDD" id="cd12870">
    <property type="entry name" value="MqsA"/>
    <property type="match status" value="1"/>
</dbReference>
<dbReference type="OrthoDB" id="9812340at2"/>
<name>A5GA32_GEOUR</name>
<evidence type="ECO:0008006" key="3">
    <source>
        <dbReference type="Google" id="ProtNLM"/>
    </source>
</evidence>
<reference evidence="1 2" key="1">
    <citation type="submission" date="2007-05" db="EMBL/GenBank/DDBJ databases">
        <title>Complete sequence of Geobacter uraniireducens Rf4.</title>
        <authorList>
            <consortium name="US DOE Joint Genome Institute"/>
            <person name="Copeland A."/>
            <person name="Lucas S."/>
            <person name="Lapidus A."/>
            <person name="Barry K."/>
            <person name="Detter J.C."/>
            <person name="Glavina del Rio T."/>
            <person name="Hammon N."/>
            <person name="Israni S."/>
            <person name="Dalin E."/>
            <person name="Tice H."/>
            <person name="Pitluck S."/>
            <person name="Chertkov O."/>
            <person name="Brettin T."/>
            <person name="Bruce D."/>
            <person name="Han C."/>
            <person name="Schmutz J."/>
            <person name="Larimer F."/>
            <person name="Land M."/>
            <person name="Hauser L."/>
            <person name="Kyrpides N."/>
            <person name="Mikhailova N."/>
            <person name="Shelobolina E."/>
            <person name="Aklujkar M."/>
            <person name="Lovley D."/>
            <person name="Richardson P."/>
        </authorList>
    </citation>
    <scope>NUCLEOTIDE SEQUENCE [LARGE SCALE GENOMIC DNA]</scope>
    <source>
        <strain evidence="1 2">Rf4</strain>
    </source>
</reference>
<proteinExistence type="predicted"/>
<dbReference type="Proteomes" id="UP000006695">
    <property type="component" value="Chromosome"/>
</dbReference>
<accession>A5GA32</accession>
<dbReference type="STRING" id="351605.Gura_1361"/>